<evidence type="ECO:0000313" key="3">
    <source>
        <dbReference type="EMBL" id="SHG84714.1"/>
    </source>
</evidence>
<reference evidence="4" key="1">
    <citation type="submission" date="2016-11" db="EMBL/GenBank/DDBJ databases">
        <authorList>
            <person name="Varghese N."/>
            <person name="Submissions S."/>
        </authorList>
    </citation>
    <scope>NUCLEOTIDE SEQUENCE [LARGE SCALE GENOMIC DNA]</scope>
    <source>
        <strain evidence="4">DSM 19978</strain>
    </source>
</reference>
<sequence>MESNNDETKVDIDQNKSFPRLLFSNFVPLHLRKYKKMIEIGKYNTLTILRDTKVGLFLGNPEKDPEGIHDILLPNKYVPNEWEIGEEIIVFVYLDHEERPVATTLEPYILLNEFALLRVNYVNQVGAFMDWGMEKDILVPFKEQARPMEKGKRYLVYLYMDEKTKRLVASSKTNQFLKNDHLTVEKGEEVDLIVSHITELGINVIINEQHKGLLYKDEVYDDSIRTGDRLRGYIKTIRPDNKIDVALQIQGYQNIEPNADKILDELRASRGFLRLTDNSHPEDIKTVLKMSKKTFKKAIGALYKEKLIEIKEDGIYLVKE</sequence>
<dbReference type="Gene3D" id="1.10.10.10">
    <property type="entry name" value="Winged helix-like DNA-binding domain superfamily/Winged helix DNA-binding domain"/>
    <property type="match status" value="1"/>
</dbReference>
<dbReference type="InterPro" id="IPR040764">
    <property type="entry name" value="CvfB_WH"/>
</dbReference>
<protein>
    <recommendedName>
        <fullName evidence="2">S1 motif domain-containing protein</fullName>
    </recommendedName>
</protein>
<evidence type="ECO:0000259" key="2">
    <source>
        <dbReference type="PROSITE" id="PS50126"/>
    </source>
</evidence>
<dbReference type="PIRSF" id="PIRSF012524">
    <property type="entry name" value="YitL_S1"/>
    <property type="match status" value="1"/>
</dbReference>
<dbReference type="PANTHER" id="PTHR37296">
    <property type="entry name" value="CONSERVED VIRULENCE FACTOR B"/>
    <property type="match status" value="1"/>
</dbReference>
<dbReference type="InterPro" id="IPR003029">
    <property type="entry name" value="S1_domain"/>
</dbReference>
<accession>A0A1M5N567</accession>
<gene>
    <name evidence="3" type="ORF">SAMN05443549_107114</name>
</gene>
<dbReference type="InterPro" id="IPR012340">
    <property type="entry name" value="NA-bd_OB-fold"/>
</dbReference>
<organism evidence="3 4">
    <name type="scientific">Flavobacterium fluvii</name>
    <dbReference type="NCBI Taxonomy" id="468056"/>
    <lineage>
        <taxon>Bacteria</taxon>
        <taxon>Pseudomonadati</taxon>
        <taxon>Bacteroidota</taxon>
        <taxon>Flavobacteriia</taxon>
        <taxon>Flavobacteriales</taxon>
        <taxon>Flavobacteriaceae</taxon>
        <taxon>Flavobacterium</taxon>
    </lineage>
</organism>
<name>A0A1M5N567_9FLAO</name>
<evidence type="ECO:0000256" key="1">
    <source>
        <dbReference type="PIRNR" id="PIRNR012524"/>
    </source>
</evidence>
<dbReference type="Pfam" id="PF13509">
    <property type="entry name" value="S1_2"/>
    <property type="match status" value="1"/>
</dbReference>
<feature type="domain" description="S1 motif" evidence="2">
    <location>
        <begin position="187"/>
        <end position="248"/>
    </location>
</feature>
<evidence type="ECO:0000313" key="4">
    <source>
        <dbReference type="Proteomes" id="UP000184516"/>
    </source>
</evidence>
<dbReference type="InterPro" id="IPR036388">
    <property type="entry name" value="WH-like_DNA-bd_sf"/>
</dbReference>
<dbReference type="PROSITE" id="PS50126">
    <property type="entry name" value="S1"/>
    <property type="match status" value="1"/>
</dbReference>
<dbReference type="AlphaFoldDB" id="A0A1M5N567"/>
<dbReference type="STRING" id="468056.SAMN05443549_107114"/>
<proteinExistence type="inferred from homology"/>
<comment type="similarity">
    <text evidence="1">Belongs to the CvfB family.</text>
</comment>
<dbReference type="InterPro" id="IPR014464">
    <property type="entry name" value="CvfB_fam"/>
</dbReference>
<dbReference type="PANTHER" id="PTHR37296:SF1">
    <property type="entry name" value="CONSERVED VIRULENCE FACTOR B"/>
    <property type="match status" value="1"/>
</dbReference>
<dbReference type="Pfam" id="PF17783">
    <property type="entry name" value="WHD_CvfB"/>
    <property type="match status" value="1"/>
</dbReference>
<dbReference type="Proteomes" id="UP000184516">
    <property type="component" value="Unassembled WGS sequence"/>
</dbReference>
<dbReference type="InterPro" id="IPR039566">
    <property type="entry name" value="CvfB_S1_st"/>
</dbReference>
<keyword evidence="4" id="KW-1185">Reference proteome</keyword>
<dbReference type="EMBL" id="FQWB01000007">
    <property type="protein sequence ID" value="SHG84714.1"/>
    <property type="molecule type" value="Genomic_DNA"/>
</dbReference>
<dbReference type="GO" id="GO:0003676">
    <property type="term" value="F:nucleic acid binding"/>
    <property type="evidence" value="ECO:0007669"/>
    <property type="project" value="InterPro"/>
</dbReference>
<dbReference type="Gene3D" id="2.40.50.140">
    <property type="entry name" value="Nucleic acid-binding proteins"/>
    <property type="match status" value="2"/>
</dbReference>